<feature type="transmembrane region" description="Helical" evidence="1">
    <location>
        <begin position="267"/>
        <end position="284"/>
    </location>
</feature>
<feature type="transmembrane region" description="Helical" evidence="1">
    <location>
        <begin position="474"/>
        <end position="499"/>
    </location>
</feature>
<feature type="transmembrane region" description="Helical" evidence="1">
    <location>
        <begin position="345"/>
        <end position="366"/>
    </location>
</feature>
<evidence type="ECO:0000313" key="3">
    <source>
        <dbReference type="Proteomes" id="UP001595772"/>
    </source>
</evidence>
<dbReference type="InterPro" id="IPR004697">
    <property type="entry name" value="AbgT"/>
</dbReference>
<feature type="transmembrane region" description="Helical" evidence="1">
    <location>
        <begin position="218"/>
        <end position="236"/>
    </location>
</feature>
<dbReference type="PANTHER" id="PTHR30282:SF0">
    <property type="entry name" value="P-AMINOBENZOYL-GLUTAMATE TRANSPORT PROTEIN"/>
    <property type="match status" value="1"/>
</dbReference>
<evidence type="ECO:0000313" key="2">
    <source>
        <dbReference type="EMBL" id="MFC4023629.1"/>
    </source>
</evidence>
<dbReference type="Pfam" id="PF03806">
    <property type="entry name" value="ABG_transport"/>
    <property type="match status" value="1"/>
</dbReference>
<feature type="transmembrane region" description="Helical" evidence="1">
    <location>
        <begin position="129"/>
        <end position="145"/>
    </location>
</feature>
<organism evidence="2 3">
    <name type="scientific">Oceanobacillus longus</name>
    <dbReference type="NCBI Taxonomy" id="930120"/>
    <lineage>
        <taxon>Bacteria</taxon>
        <taxon>Bacillati</taxon>
        <taxon>Bacillota</taxon>
        <taxon>Bacilli</taxon>
        <taxon>Bacillales</taxon>
        <taxon>Bacillaceae</taxon>
        <taxon>Oceanobacillus</taxon>
    </lineage>
</organism>
<feature type="transmembrane region" description="Helical" evidence="1">
    <location>
        <begin position="444"/>
        <end position="462"/>
    </location>
</feature>
<feature type="transmembrane region" description="Helical" evidence="1">
    <location>
        <begin position="175"/>
        <end position="198"/>
    </location>
</feature>
<evidence type="ECO:0000256" key="1">
    <source>
        <dbReference type="SAM" id="Phobius"/>
    </source>
</evidence>
<feature type="transmembrane region" description="Helical" evidence="1">
    <location>
        <begin position="89"/>
        <end position="108"/>
    </location>
</feature>
<feature type="transmembrane region" description="Helical" evidence="1">
    <location>
        <begin position="386"/>
        <end position="406"/>
    </location>
</feature>
<dbReference type="Proteomes" id="UP001595772">
    <property type="component" value="Unassembled WGS sequence"/>
</dbReference>
<comment type="caution">
    <text evidence="2">The sequence shown here is derived from an EMBL/GenBank/DDBJ whole genome shotgun (WGS) entry which is preliminary data.</text>
</comment>
<keyword evidence="1" id="KW-1133">Transmembrane helix</keyword>
<name>A0ABV8GUT3_9BACI</name>
<keyword evidence="1" id="KW-0472">Membrane</keyword>
<gene>
    <name evidence="2" type="ORF">ACFOUV_07310</name>
</gene>
<sequence>MGGGLILEKKKKTSFVDEFLNKVELIGNKLPDPIVIFINLMGIILVASFIASLFNLKATNPGTGEVVEAVNLISGEGLILILTESINNFSAFPPLGMVLVVMLGIGIAEKTGYFETVMKRVIEVAPRKLIIPTMILVAIIGNVAGDAAPVVLPPLAAMVMMRLGYHPFSGLVMAYAASLGAFSANFIVGMTDALALAFTEPAAQLIDESYTGNIAMNYYFIAASAVLLLIVTYFVTTKLTIPRLGAYHGEQISEEDLGADEKSALRWANSSLVITAVIFMALVIPENGILRNQETGSIMNDSPFMNSVVFIITILFFVPGLVYGLKMKTIKNSRDFGNVLSESMATMGSYIVLVFFAAQMLAYFSWSNLGPILAIKGADFLQQMNFTGIPLILSFVIIAGFINLLIGSASAKWAILAPVFVPLFMLLGYDPAFTQMIFRIGDSITNPITPMLPYLPLLLAFAKKYDKNVGLGTLLSNLLPYSIAFFIVWSLFLVLWYLLGIPVGPGGPIFLQQ</sequence>
<feature type="transmembrane region" description="Helical" evidence="1">
    <location>
        <begin position="304"/>
        <end position="325"/>
    </location>
</feature>
<feature type="transmembrane region" description="Helical" evidence="1">
    <location>
        <begin position="413"/>
        <end position="432"/>
    </location>
</feature>
<proteinExistence type="predicted"/>
<dbReference type="RefSeq" id="WP_379496130.1">
    <property type="nucleotide sequence ID" value="NZ_JBHSAO010000004.1"/>
</dbReference>
<protein>
    <submittedName>
        <fullName evidence="2">AbgT family transporter</fullName>
    </submittedName>
</protein>
<keyword evidence="1" id="KW-0812">Transmembrane</keyword>
<dbReference type="EMBL" id="JBHSAO010000004">
    <property type="protein sequence ID" value="MFC4023629.1"/>
    <property type="molecule type" value="Genomic_DNA"/>
</dbReference>
<dbReference type="PANTHER" id="PTHR30282">
    <property type="entry name" value="P-AMINOBENZOYL GLUTAMATE TRANSPORTER"/>
    <property type="match status" value="1"/>
</dbReference>
<accession>A0ABV8GUT3</accession>
<keyword evidence="3" id="KW-1185">Reference proteome</keyword>
<reference evidence="3" key="1">
    <citation type="journal article" date="2019" name="Int. J. Syst. Evol. Microbiol.">
        <title>The Global Catalogue of Microorganisms (GCM) 10K type strain sequencing project: providing services to taxonomists for standard genome sequencing and annotation.</title>
        <authorList>
            <consortium name="The Broad Institute Genomics Platform"/>
            <consortium name="The Broad Institute Genome Sequencing Center for Infectious Disease"/>
            <person name="Wu L."/>
            <person name="Ma J."/>
        </authorList>
    </citation>
    <scope>NUCLEOTIDE SEQUENCE [LARGE SCALE GENOMIC DNA]</scope>
    <source>
        <strain evidence="3">IBRC-M 10703</strain>
    </source>
</reference>
<feature type="transmembrane region" description="Helical" evidence="1">
    <location>
        <begin position="34"/>
        <end position="54"/>
    </location>
</feature>